<comment type="caution">
    <text evidence="1">The sequence shown here is derived from an EMBL/GenBank/DDBJ whole genome shotgun (WGS) entry which is preliminary data.</text>
</comment>
<evidence type="ECO:0000313" key="2">
    <source>
        <dbReference type="Proteomes" id="UP000179243"/>
    </source>
</evidence>
<accession>A0A1F7FGH0</accession>
<proteinExistence type="predicted"/>
<name>A0A1F7FGH0_UNCRA</name>
<reference evidence="1 2" key="1">
    <citation type="journal article" date="2016" name="Nat. Commun.">
        <title>Thousands of microbial genomes shed light on interconnected biogeochemical processes in an aquifer system.</title>
        <authorList>
            <person name="Anantharaman K."/>
            <person name="Brown C.T."/>
            <person name="Hug L.A."/>
            <person name="Sharon I."/>
            <person name="Castelle C.J."/>
            <person name="Probst A.J."/>
            <person name="Thomas B.C."/>
            <person name="Singh A."/>
            <person name="Wilkins M.J."/>
            <person name="Karaoz U."/>
            <person name="Brodie E.L."/>
            <person name="Williams K.H."/>
            <person name="Hubbard S.S."/>
            <person name="Banfield J.F."/>
        </authorList>
    </citation>
    <scope>NUCLEOTIDE SEQUENCE [LARGE SCALE GENOMIC DNA]</scope>
</reference>
<sequence>MYLTSQRVVSKDGQEGINSFFHLHRPHKQPKLKGPADITAVAEDNTGKLIKDNCEVEPGGNRVKSYLDIVAPDDAGEKQITAALDNLQGEIDQSKMWPITYLADGIGIRFNTDMELYKALEEEFSTLKASALALLRSARK</sequence>
<evidence type="ECO:0000313" key="1">
    <source>
        <dbReference type="EMBL" id="OGK05566.1"/>
    </source>
</evidence>
<dbReference type="Proteomes" id="UP000179243">
    <property type="component" value="Unassembled WGS sequence"/>
</dbReference>
<dbReference type="EMBL" id="MFYX01000054">
    <property type="protein sequence ID" value="OGK05566.1"/>
    <property type="molecule type" value="Genomic_DNA"/>
</dbReference>
<protein>
    <submittedName>
        <fullName evidence="1">Uncharacterized protein</fullName>
    </submittedName>
</protein>
<gene>
    <name evidence="1" type="ORF">A2519_11690</name>
</gene>
<dbReference type="AlphaFoldDB" id="A0A1F7FGH0"/>
<organism evidence="1 2">
    <name type="scientific">Candidatus Raymondbacteria bacterium RIFOXYD12_FULL_49_13</name>
    <dbReference type="NCBI Taxonomy" id="1817890"/>
    <lineage>
        <taxon>Bacteria</taxon>
        <taxon>Raymondiibacteriota</taxon>
    </lineage>
</organism>